<proteinExistence type="predicted"/>
<evidence type="ECO:0000313" key="1">
    <source>
        <dbReference type="EMBL" id="TID28491.1"/>
    </source>
</evidence>
<dbReference type="AlphaFoldDB" id="A0A4T0X170"/>
<reference evidence="1 2" key="1">
    <citation type="journal article" date="2019" name="Front. Genet.">
        <title>Whole-Genome Sequencing of the Opportunistic Yeast Pathogen Candida inconspicua Uncovers Its Hybrid Origin.</title>
        <authorList>
            <person name="Mixao V."/>
            <person name="Hansen A.P."/>
            <person name="Saus E."/>
            <person name="Boekhout T."/>
            <person name="Lass-Florl C."/>
            <person name="Gabaldon T."/>
        </authorList>
    </citation>
    <scope>NUCLEOTIDE SEQUENCE [LARGE SCALE GENOMIC DNA]</scope>
    <source>
        <strain evidence="1 2">CBS 180</strain>
    </source>
</reference>
<protein>
    <submittedName>
        <fullName evidence="1">Uncharacterized protein</fullName>
    </submittedName>
</protein>
<dbReference type="EMBL" id="SELW01000395">
    <property type="protein sequence ID" value="TID28491.1"/>
    <property type="molecule type" value="Genomic_DNA"/>
</dbReference>
<name>A0A4T0X170_9ASCO</name>
<accession>A0A4T0X170</accession>
<sequence>MVPKIPYGMDEPTTRFL</sequence>
<evidence type="ECO:0000313" key="2">
    <source>
        <dbReference type="Proteomes" id="UP000307173"/>
    </source>
</evidence>
<dbReference type="Proteomes" id="UP000307173">
    <property type="component" value="Unassembled WGS sequence"/>
</dbReference>
<feature type="non-terminal residue" evidence="1">
    <location>
        <position position="17"/>
    </location>
</feature>
<keyword evidence="2" id="KW-1185">Reference proteome</keyword>
<organism evidence="1 2">
    <name type="scientific">Pichia inconspicua</name>
    <dbReference type="NCBI Taxonomy" id="52247"/>
    <lineage>
        <taxon>Eukaryota</taxon>
        <taxon>Fungi</taxon>
        <taxon>Dikarya</taxon>
        <taxon>Ascomycota</taxon>
        <taxon>Saccharomycotina</taxon>
        <taxon>Pichiomycetes</taxon>
        <taxon>Pichiales</taxon>
        <taxon>Pichiaceae</taxon>
        <taxon>Pichia</taxon>
    </lineage>
</organism>
<comment type="caution">
    <text evidence="1">The sequence shown here is derived from an EMBL/GenBank/DDBJ whole genome shotgun (WGS) entry which is preliminary data.</text>
</comment>
<gene>
    <name evidence="1" type="ORF">CANINC_002442</name>
</gene>